<sequence length="245" mass="27335">MPDQATFLRGLAKLYPDDANSPWYIFVGLVLQANDRMDAIAALFEILREQTPNREDLITKVRTLREAQLKASVLIGFPKGINGCIALRNAVQKTAPELLTVLDKDPSLRENLSRQEKDSRGLAFFQRIYSQHTDRVLENMSLASGGDLSQFAINAVYGDLMAEERRLGAKETGLLEFLACYAAGGSSWSQAKGHMFGSRNLGNSAEEIRGALNICDAIEDHFQIHVNRQPAANWTWLSKLDAWDH</sequence>
<dbReference type="PANTHER" id="PTHR28180">
    <property type="entry name" value="CONSERVED MITOCHONDRIAL PROTEIN-RELATED"/>
    <property type="match status" value="1"/>
</dbReference>
<proteinExistence type="predicted"/>
<reference evidence="2" key="2">
    <citation type="submission" date="2020-04" db="EMBL/GenBank/DDBJ databases">
        <authorList>
            <consortium name="NCBI Genome Project"/>
        </authorList>
    </citation>
    <scope>NUCLEOTIDE SEQUENCE</scope>
    <source>
        <strain evidence="2">CBS 342.82</strain>
    </source>
</reference>
<dbReference type="SUPFAM" id="SSF69118">
    <property type="entry name" value="AhpD-like"/>
    <property type="match status" value="1"/>
</dbReference>
<dbReference type="InterPro" id="IPR052999">
    <property type="entry name" value="PTS1_Protein"/>
</dbReference>
<organism evidence="2">
    <name type="scientific">Dissoconium aciculare CBS 342.82</name>
    <dbReference type="NCBI Taxonomy" id="1314786"/>
    <lineage>
        <taxon>Eukaryota</taxon>
        <taxon>Fungi</taxon>
        <taxon>Dikarya</taxon>
        <taxon>Ascomycota</taxon>
        <taxon>Pezizomycotina</taxon>
        <taxon>Dothideomycetes</taxon>
        <taxon>Dothideomycetidae</taxon>
        <taxon>Mycosphaerellales</taxon>
        <taxon>Dissoconiaceae</taxon>
        <taxon>Dissoconium</taxon>
    </lineage>
</organism>
<keyword evidence="1" id="KW-1185">Reference proteome</keyword>
<dbReference type="PANTHER" id="PTHR28180:SF2">
    <property type="entry name" value="PEROXISOMAL PROTEIN 2"/>
    <property type="match status" value="1"/>
</dbReference>
<dbReference type="RefSeq" id="XP_033461068.1">
    <property type="nucleotide sequence ID" value="XM_033606341.1"/>
</dbReference>
<dbReference type="Gene3D" id="1.20.1290.10">
    <property type="entry name" value="AhpD-like"/>
    <property type="match status" value="1"/>
</dbReference>
<name>A0A6J3MB24_9PEZI</name>
<reference evidence="2" key="1">
    <citation type="submission" date="2020-01" db="EMBL/GenBank/DDBJ databases">
        <authorList>
            <consortium name="DOE Joint Genome Institute"/>
            <person name="Haridas S."/>
            <person name="Albert R."/>
            <person name="Binder M."/>
            <person name="Bloem J."/>
            <person name="Labutti K."/>
            <person name="Salamov A."/>
            <person name="Andreopoulos B."/>
            <person name="Baker S.E."/>
            <person name="Barry K."/>
            <person name="Bills G."/>
            <person name="Bluhm B.H."/>
            <person name="Cannon C."/>
            <person name="Castanera R."/>
            <person name="Culley D.E."/>
            <person name="Daum C."/>
            <person name="Ezra D."/>
            <person name="Gonzalez J.B."/>
            <person name="Henrissat B."/>
            <person name="Kuo A."/>
            <person name="Liang C."/>
            <person name="Lipzen A."/>
            <person name="Lutzoni F."/>
            <person name="Magnuson J."/>
            <person name="Mondo S."/>
            <person name="Nolan M."/>
            <person name="Ohm R."/>
            <person name="Pangilinan J."/>
            <person name="Park H.-J."/>
            <person name="Ramirez L."/>
            <person name="Alfaro M."/>
            <person name="Sun H."/>
            <person name="Tritt A."/>
            <person name="Yoshinaga Y."/>
            <person name="Zwiers L.-H."/>
            <person name="Turgeon B.G."/>
            <person name="Goodwin S.B."/>
            <person name="Spatafora J.W."/>
            <person name="Crous P.W."/>
            <person name="Grigoriev I.V."/>
        </authorList>
    </citation>
    <scope>NUCLEOTIDE SEQUENCE</scope>
    <source>
        <strain evidence="2">CBS 342.82</strain>
    </source>
</reference>
<evidence type="ECO:0000313" key="2">
    <source>
        <dbReference type="RefSeq" id="XP_033461068.1"/>
    </source>
</evidence>
<accession>A0A6J3MB24</accession>
<dbReference type="AlphaFoldDB" id="A0A6J3MB24"/>
<dbReference type="OrthoDB" id="5537330at2759"/>
<evidence type="ECO:0000313" key="1">
    <source>
        <dbReference type="Proteomes" id="UP000504637"/>
    </source>
</evidence>
<gene>
    <name evidence="2" type="ORF">K489DRAFT_387633</name>
</gene>
<dbReference type="GeneID" id="54364141"/>
<dbReference type="Proteomes" id="UP000504637">
    <property type="component" value="Unplaced"/>
</dbReference>
<protein>
    <submittedName>
        <fullName evidence="2">Uncharacterized protein</fullName>
    </submittedName>
</protein>
<dbReference type="InterPro" id="IPR029032">
    <property type="entry name" value="AhpD-like"/>
</dbReference>
<reference evidence="2" key="3">
    <citation type="submission" date="2025-08" db="UniProtKB">
        <authorList>
            <consortium name="RefSeq"/>
        </authorList>
    </citation>
    <scope>IDENTIFICATION</scope>
    <source>
        <strain evidence="2">CBS 342.82</strain>
    </source>
</reference>